<evidence type="ECO:0000256" key="1">
    <source>
        <dbReference type="SAM" id="MobiDB-lite"/>
    </source>
</evidence>
<keyword evidence="3" id="KW-1185">Reference proteome</keyword>
<organism evidence="2 3">
    <name type="scientific">Dunaliella salina</name>
    <name type="common">Green alga</name>
    <name type="synonym">Protococcus salinus</name>
    <dbReference type="NCBI Taxonomy" id="3046"/>
    <lineage>
        <taxon>Eukaryota</taxon>
        <taxon>Viridiplantae</taxon>
        <taxon>Chlorophyta</taxon>
        <taxon>core chlorophytes</taxon>
        <taxon>Chlorophyceae</taxon>
        <taxon>CS clade</taxon>
        <taxon>Chlamydomonadales</taxon>
        <taxon>Dunaliellaceae</taxon>
        <taxon>Dunaliella</taxon>
    </lineage>
</organism>
<evidence type="ECO:0000313" key="3">
    <source>
        <dbReference type="Proteomes" id="UP000815325"/>
    </source>
</evidence>
<feature type="region of interest" description="Disordered" evidence="1">
    <location>
        <begin position="157"/>
        <end position="287"/>
    </location>
</feature>
<name>A0ABQ7FYA4_DUNSA</name>
<comment type="caution">
    <text evidence="2">The sequence shown here is derived from an EMBL/GenBank/DDBJ whole genome shotgun (WGS) entry which is preliminary data.</text>
</comment>
<gene>
    <name evidence="2" type="ORF">DUNSADRAFT_844</name>
</gene>
<feature type="compositionally biased region" description="Polar residues" evidence="1">
    <location>
        <begin position="167"/>
        <end position="187"/>
    </location>
</feature>
<reference evidence="2" key="1">
    <citation type="submission" date="2017-08" db="EMBL/GenBank/DDBJ databases">
        <authorList>
            <person name="Polle J.E."/>
            <person name="Barry K."/>
            <person name="Cushman J."/>
            <person name="Schmutz J."/>
            <person name="Tran D."/>
            <person name="Hathwaick L.T."/>
            <person name="Yim W.C."/>
            <person name="Jenkins J."/>
            <person name="Mckie-Krisberg Z.M."/>
            <person name="Prochnik S."/>
            <person name="Lindquist E."/>
            <person name="Dockter R.B."/>
            <person name="Adam C."/>
            <person name="Molina H."/>
            <person name="Bunkerborg J."/>
            <person name="Jin E."/>
            <person name="Buchheim M."/>
            <person name="Magnuson J."/>
        </authorList>
    </citation>
    <scope>NUCLEOTIDE SEQUENCE</scope>
    <source>
        <strain evidence="2">CCAP 19/18</strain>
    </source>
</reference>
<sequence length="298" mass="32082">MYHIAKELMGQDQRSEELEHLLLITTWATALSYAKALRDWKQYILGTMWPKTAWVLKWAKAAEPRGAKHPHSRKVDAAAAAGACKQEEPAMMGDTWLQDEVQQEAQRKAAEAVPDLTQRQSEAPAHTPAAGSQAAHVRRPPTLCCEAPITQVMPPYGAVNAAHPQQPHFSPTAAQKQPHRTANSLASKSGAVADAGGSRTRVGPGVIALPATGRSQAGPEDGSSSSSSSSSSHNVAAKERARGLRQMAKTDSAKEDPWEEASGVDSALQLEQRQQEGTHEMDLGAQAPTLDTFLQMYK</sequence>
<dbReference type="EMBL" id="MU070527">
    <property type="protein sequence ID" value="KAF5827335.1"/>
    <property type="molecule type" value="Genomic_DNA"/>
</dbReference>
<feature type="region of interest" description="Disordered" evidence="1">
    <location>
        <begin position="102"/>
        <end position="135"/>
    </location>
</feature>
<feature type="compositionally biased region" description="Basic and acidic residues" evidence="1">
    <location>
        <begin position="273"/>
        <end position="282"/>
    </location>
</feature>
<dbReference type="Proteomes" id="UP000815325">
    <property type="component" value="Unassembled WGS sequence"/>
</dbReference>
<protein>
    <submittedName>
        <fullName evidence="2">Uncharacterized protein</fullName>
    </submittedName>
</protein>
<accession>A0ABQ7FYA4</accession>
<evidence type="ECO:0000313" key="2">
    <source>
        <dbReference type="EMBL" id="KAF5827335.1"/>
    </source>
</evidence>
<feature type="compositionally biased region" description="Low complexity" evidence="1">
    <location>
        <begin position="223"/>
        <end position="232"/>
    </location>
</feature>
<proteinExistence type="predicted"/>